<comment type="subcellular location">
    <subcellularLocation>
        <location evidence="1">Cell membrane</location>
        <topology evidence="1">Multi-pass membrane protein</topology>
    </subcellularLocation>
</comment>
<dbReference type="EMBL" id="CDRZ01000244">
    <property type="protein sequence ID" value="CEO89376.1"/>
    <property type="molecule type" value="Genomic_DNA"/>
</dbReference>
<feature type="transmembrane region" description="Helical" evidence="6">
    <location>
        <begin position="146"/>
        <end position="166"/>
    </location>
</feature>
<evidence type="ECO:0000313" key="7">
    <source>
        <dbReference type="EMBL" id="CEO89376.1"/>
    </source>
</evidence>
<dbReference type="RefSeq" id="WP_232294346.1">
    <property type="nucleotide sequence ID" value="NZ_CDRZ01000244.1"/>
</dbReference>
<protein>
    <submittedName>
        <fullName evidence="7">Nucleoside ABC transporter membrane protein</fullName>
    </submittedName>
</protein>
<dbReference type="PANTHER" id="PTHR47089">
    <property type="entry name" value="ABC TRANSPORTER, PERMEASE PROTEIN"/>
    <property type="match status" value="1"/>
</dbReference>
<feature type="transmembrane region" description="Helical" evidence="6">
    <location>
        <begin position="200"/>
        <end position="219"/>
    </location>
</feature>
<evidence type="ECO:0000256" key="5">
    <source>
        <dbReference type="ARBA" id="ARBA00023136"/>
    </source>
</evidence>
<dbReference type="CDD" id="cd06580">
    <property type="entry name" value="TM_PBP1_transp_TpRbsC_like"/>
    <property type="match status" value="1"/>
</dbReference>
<feature type="transmembrane region" description="Helical" evidence="6">
    <location>
        <begin position="231"/>
        <end position="251"/>
    </location>
</feature>
<dbReference type="InterPro" id="IPR001851">
    <property type="entry name" value="ABC_transp_permease"/>
</dbReference>
<dbReference type="Pfam" id="PF02653">
    <property type="entry name" value="BPD_transp_2"/>
    <property type="match status" value="1"/>
</dbReference>
<keyword evidence="2" id="KW-1003">Cell membrane</keyword>
<keyword evidence="8" id="KW-1185">Reference proteome</keyword>
<dbReference type="AlphaFoldDB" id="A0A0B7MN37"/>
<feature type="transmembrane region" description="Helical" evidence="6">
    <location>
        <begin position="20"/>
        <end position="41"/>
    </location>
</feature>
<feature type="transmembrane region" description="Helical" evidence="6">
    <location>
        <begin position="102"/>
        <end position="120"/>
    </location>
</feature>
<accession>A0A0B7MN37</accession>
<dbReference type="GO" id="GO:0005886">
    <property type="term" value="C:plasma membrane"/>
    <property type="evidence" value="ECO:0007669"/>
    <property type="project" value="UniProtKB-SubCell"/>
</dbReference>
<keyword evidence="3 6" id="KW-0812">Transmembrane</keyword>
<evidence type="ECO:0000256" key="2">
    <source>
        <dbReference type="ARBA" id="ARBA00022475"/>
    </source>
</evidence>
<evidence type="ECO:0000256" key="6">
    <source>
        <dbReference type="SAM" id="Phobius"/>
    </source>
</evidence>
<keyword evidence="5 6" id="KW-0472">Membrane</keyword>
<feature type="transmembrane region" description="Helical" evidence="6">
    <location>
        <begin position="178"/>
        <end position="195"/>
    </location>
</feature>
<evidence type="ECO:0000256" key="3">
    <source>
        <dbReference type="ARBA" id="ARBA00022692"/>
    </source>
</evidence>
<name>A0A0B7MN37_9FIRM</name>
<feature type="transmembrane region" description="Helical" evidence="6">
    <location>
        <begin position="53"/>
        <end position="71"/>
    </location>
</feature>
<evidence type="ECO:0000313" key="8">
    <source>
        <dbReference type="Proteomes" id="UP000046155"/>
    </source>
</evidence>
<reference evidence="8" key="1">
    <citation type="submission" date="2015-01" db="EMBL/GenBank/DDBJ databases">
        <authorList>
            <person name="Manzoor Shahid"/>
            <person name="Zubair Saima"/>
        </authorList>
    </citation>
    <scope>NUCLEOTIDE SEQUENCE [LARGE SCALE GENOMIC DNA]</scope>
    <source>
        <strain evidence="8">Sp3</strain>
    </source>
</reference>
<dbReference type="Proteomes" id="UP000046155">
    <property type="component" value="Unassembled WGS sequence"/>
</dbReference>
<sequence>MGAFAASWVALSYPDAPAYILQPAMFMAGFIGGALWGLLPAIPRALKGVNETLTTLMLNYVAIFWVGYLVYGPWRDPQSYNFPITPDFSQSAILPHLGNTRIHAGILIALGLVVIVYFVMQHTVWGYEIRVAGESRRAADYAGINVVRNILLVMMISGGLCGLAGYCEVAGIFRKLQHTISPGYGYTAIIIAWLAKLNPWAIVVVAFLFGGLISGGYTMQAAGLPSTTVTMLQGVILFFVLGGEILTRYRIRFIRKDGAKA</sequence>
<keyword evidence="4 6" id="KW-1133">Transmembrane helix</keyword>
<organism evidence="7 8">
    <name type="scientific">Syntrophaceticus schinkii</name>
    <dbReference type="NCBI Taxonomy" id="499207"/>
    <lineage>
        <taxon>Bacteria</taxon>
        <taxon>Bacillati</taxon>
        <taxon>Bacillota</taxon>
        <taxon>Clostridia</taxon>
        <taxon>Thermoanaerobacterales</taxon>
        <taxon>Thermoanaerobacterales Family III. Incertae Sedis</taxon>
        <taxon>Syntrophaceticus</taxon>
    </lineage>
</organism>
<evidence type="ECO:0000256" key="1">
    <source>
        <dbReference type="ARBA" id="ARBA00004651"/>
    </source>
</evidence>
<proteinExistence type="predicted"/>
<evidence type="ECO:0000256" key="4">
    <source>
        <dbReference type="ARBA" id="ARBA00022989"/>
    </source>
</evidence>
<gene>
    <name evidence="7" type="ORF">SSCH_470004</name>
</gene>
<dbReference type="GO" id="GO:0022857">
    <property type="term" value="F:transmembrane transporter activity"/>
    <property type="evidence" value="ECO:0007669"/>
    <property type="project" value="InterPro"/>
</dbReference>
<dbReference type="PANTHER" id="PTHR47089:SF1">
    <property type="entry name" value="GUANOSINE ABC TRANSPORTER PERMEASE PROTEIN NUPP"/>
    <property type="match status" value="1"/>
</dbReference>